<dbReference type="Gene3D" id="3.30.460.10">
    <property type="entry name" value="Beta Polymerase, domain 2"/>
    <property type="match status" value="1"/>
</dbReference>
<keyword evidence="1" id="KW-0732">Signal</keyword>
<dbReference type="InterPro" id="IPR054708">
    <property type="entry name" value="MTPAP-like_central"/>
</dbReference>
<comment type="caution">
    <text evidence="4">The sequence shown here is derived from an EMBL/GenBank/DDBJ whole genome shotgun (WGS) entry which is preliminary data.</text>
</comment>
<dbReference type="PANTHER" id="PTHR12271">
    <property type="entry name" value="POLY A POLYMERASE CID PAP -RELATED"/>
    <property type="match status" value="1"/>
</dbReference>
<name>A0A9J6EHV6_RHIMP</name>
<dbReference type="SUPFAM" id="SSF81631">
    <property type="entry name" value="PAP/OAS1 substrate-binding domain"/>
    <property type="match status" value="1"/>
</dbReference>
<protein>
    <submittedName>
        <fullName evidence="4">Uncharacterized protein</fullName>
    </submittedName>
</protein>
<dbReference type="GO" id="GO:0003676">
    <property type="term" value="F:nucleic acid binding"/>
    <property type="evidence" value="ECO:0007669"/>
    <property type="project" value="InterPro"/>
</dbReference>
<evidence type="ECO:0000313" key="5">
    <source>
        <dbReference type="Proteomes" id="UP000821866"/>
    </source>
</evidence>
<dbReference type="InterPro" id="IPR041252">
    <property type="entry name" value="RL"/>
</dbReference>
<dbReference type="CDD" id="cd05402">
    <property type="entry name" value="NT_PAP_TUTase"/>
    <property type="match status" value="1"/>
</dbReference>
<dbReference type="Pfam" id="PF22600">
    <property type="entry name" value="MTPAP-like_central"/>
    <property type="match status" value="1"/>
</dbReference>
<feature type="domain" description="Poly(A) RNA polymerase mitochondrial-like central palm" evidence="3">
    <location>
        <begin position="225"/>
        <end position="374"/>
    </location>
</feature>
<organism evidence="4 5">
    <name type="scientific">Rhipicephalus microplus</name>
    <name type="common">Cattle tick</name>
    <name type="synonym">Boophilus microplus</name>
    <dbReference type="NCBI Taxonomy" id="6941"/>
    <lineage>
        <taxon>Eukaryota</taxon>
        <taxon>Metazoa</taxon>
        <taxon>Ecdysozoa</taxon>
        <taxon>Arthropoda</taxon>
        <taxon>Chelicerata</taxon>
        <taxon>Arachnida</taxon>
        <taxon>Acari</taxon>
        <taxon>Parasitiformes</taxon>
        <taxon>Ixodida</taxon>
        <taxon>Ixodoidea</taxon>
        <taxon>Ixodidae</taxon>
        <taxon>Rhipicephalinae</taxon>
        <taxon>Rhipicephalus</taxon>
        <taxon>Boophilus</taxon>
    </lineage>
</organism>
<dbReference type="InterPro" id="IPR035979">
    <property type="entry name" value="RBD_domain_sf"/>
</dbReference>
<proteinExistence type="predicted"/>
<dbReference type="CDD" id="cd00590">
    <property type="entry name" value="RRM_SF"/>
    <property type="match status" value="1"/>
</dbReference>
<dbReference type="InterPro" id="IPR043519">
    <property type="entry name" value="NT_sf"/>
</dbReference>
<accession>A0A9J6EHV6</accession>
<gene>
    <name evidence="4" type="ORF">HPB51_016603</name>
</gene>
<dbReference type="SUPFAM" id="SSF81301">
    <property type="entry name" value="Nucleotidyltransferase"/>
    <property type="match status" value="1"/>
</dbReference>
<reference evidence="4" key="1">
    <citation type="journal article" date="2020" name="Cell">
        <title>Large-Scale Comparative Analyses of Tick Genomes Elucidate Their Genetic Diversity and Vector Capacities.</title>
        <authorList>
            <consortium name="Tick Genome and Microbiome Consortium (TIGMIC)"/>
            <person name="Jia N."/>
            <person name="Wang J."/>
            <person name="Shi W."/>
            <person name="Du L."/>
            <person name="Sun Y."/>
            <person name="Zhan W."/>
            <person name="Jiang J.F."/>
            <person name="Wang Q."/>
            <person name="Zhang B."/>
            <person name="Ji P."/>
            <person name="Bell-Sakyi L."/>
            <person name="Cui X.M."/>
            <person name="Yuan T.T."/>
            <person name="Jiang B.G."/>
            <person name="Yang W.F."/>
            <person name="Lam T.T."/>
            <person name="Chang Q.C."/>
            <person name="Ding S.J."/>
            <person name="Wang X.J."/>
            <person name="Zhu J.G."/>
            <person name="Ruan X.D."/>
            <person name="Zhao L."/>
            <person name="Wei J.T."/>
            <person name="Ye R.Z."/>
            <person name="Que T.C."/>
            <person name="Du C.H."/>
            <person name="Zhou Y.H."/>
            <person name="Cheng J.X."/>
            <person name="Dai P.F."/>
            <person name="Guo W.B."/>
            <person name="Han X.H."/>
            <person name="Huang E.J."/>
            <person name="Li L.F."/>
            <person name="Wei W."/>
            <person name="Gao Y.C."/>
            <person name="Liu J.Z."/>
            <person name="Shao H.Z."/>
            <person name="Wang X."/>
            <person name="Wang C.C."/>
            <person name="Yang T.C."/>
            <person name="Huo Q.B."/>
            <person name="Li W."/>
            <person name="Chen H.Y."/>
            <person name="Chen S.E."/>
            <person name="Zhou L.G."/>
            <person name="Ni X.B."/>
            <person name="Tian J.H."/>
            <person name="Sheng Y."/>
            <person name="Liu T."/>
            <person name="Pan Y.S."/>
            <person name="Xia L.Y."/>
            <person name="Li J."/>
            <person name="Zhao F."/>
            <person name="Cao W.C."/>
        </authorList>
    </citation>
    <scope>NUCLEOTIDE SEQUENCE</scope>
    <source>
        <strain evidence="4">Rmic-2018</strain>
    </source>
</reference>
<dbReference type="GO" id="GO:1990817">
    <property type="term" value="F:poly(A) RNA polymerase activity"/>
    <property type="evidence" value="ECO:0007669"/>
    <property type="project" value="TreeGrafter"/>
</dbReference>
<dbReference type="PANTHER" id="PTHR12271:SF133">
    <property type="entry name" value="POLY(A) RNA POLYMERASE, MITOCHONDRIAL"/>
    <property type="match status" value="1"/>
</dbReference>
<evidence type="ECO:0000313" key="4">
    <source>
        <dbReference type="EMBL" id="KAH8033831.1"/>
    </source>
</evidence>
<dbReference type="AlphaFoldDB" id="A0A9J6EHV6"/>
<dbReference type="Proteomes" id="UP000821866">
    <property type="component" value="Chromosome 2"/>
</dbReference>
<feature type="chain" id="PRO_5039893078" evidence="1">
    <location>
        <begin position="20"/>
        <end position="594"/>
    </location>
</feature>
<sequence>MRCVGLGSWSLCVFQRTGAYSMVVTHDTVFEVTLGLRNIHGVADTDNVDLFASATPKIICSHVKEKAEMSSLFVHEESVPDRAGGIPQSTENTDETPLSFDTILNQRRKESSASILIEVENRHKITELCQECSRYGNIRKAYYYADNSHKCQVLLEFSNSDEAQELLQSCGHLSSDGFPVRTRLLKYAPKKATRPIKKAFSVNIEASPNITPQTQAIKLIQSSTIAEQMTQFYEMEKLSDLETRLGFVVCRQVEEFISGLYPKGQVLPFGSLVNGFGRHNCDIDMVYYVPETTESGGQLYFQDKNQAMNDRTLVQRVLETLGDLLHYVVPGVSEVQRILRARVPIVKFQHNVVGRECDLTLNNMSGVHMSRLLHSCTQLAPTLCPLLFTVRCWAMAQGVTTKVPGTWITNFQLTLLAIFHLQQCGLLPSLRDLEDKKRLKIWQKSRLPYRRAEELEDLLRSFFEYYASFNFKSKGIAPFSGQTLEKPEYTAMFVQNPLDRQLNASRNIGLSDLKKLQSRMADALSLMDNAPRKITMEKPWGIMALFTAQTAAARRQQDAMHRRFQVHELFQEGKEAGENYVIEATMSGVKTTTS</sequence>
<reference evidence="4" key="2">
    <citation type="submission" date="2021-09" db="EMBL/GenBank/DDBJ databases">
        <authorList>
            <person name="Jia N."/>
            <person name="Wang J."/>
            <person name="Shi W."/>
            <person name="Du L."/>
            <person name="Sun Y."/>
            <person name="Zhan W."/>
            <person name="Jiang J."/>
            <person name="Wang Q."/>
            <person name="Zhang B."/>
            <person name="Ji P."/>
            <person name="Sakyi L.B."/>
            <person name="Cui X."/>
            <person name="Yuan T."/>
            <person name="Jiang B."/>
            <person name="Yang W."/>
            <person name="Lam T.T.-Y."/>
            <person name="Chang Q."/>
            <person name="Ding S."/>
            <person name="Wang X."/>
            <person name="Zhu J."/>
            <person name="Ruan X."/>
            <person name="Zhao L."/>
            <person name="Wei J."/>
            <person name="Que T."/>
            <person name="Du C."/>
            <person name="Cheng J."/>
            <person name="Dai P."/>
            <person name="Han X."/>
            <person name="Huang E."/>
            <person name="Gao Y."/>
            <person name="Liu J."/>
            <person name="Shao H."/>
            <person name="Ye R."/>
            <person name="Li L."/>
            <person name="Wei W."/>
            <person name="Wang X."/>
            <person name="Wang C."/>
            <person name="Huo Q."/>
            <person name="Li W."/>
            <person name="Guo W."/>
            <person name="Chen H."/>
            <person name="Chen S."/>
            <person name="Zhou L."/>
            <person name="Zhou L."/>
            <person name="Ni X."/>
            <person name="Tian J."/>
            <person name="Zhou Y."/>
            <person name="Sheng Y."/>
            <person name="Liu T."/>
            <person name="Pan Y."/>
            <person name="Xia L."/>
            <person name="Li J."/>
            <person name="Zhao F."/>
            <person name="Cao W."/>
        </authorList>
    </citation>
    <scope>NUCLEOTIDE SEQUENCE</scope>
    <source>
        <strain evidence="4">Rmic-2018</strain>
        <tissue evidence="4">Larvae</tissue>
    </source>
</reference>
<dbReference type="GO" id="GO:0046872">
    <property type="term" value="F:metal ion binding"/>
    <property type="evidence" value="ECO:0007669"/>
    <property type="project" value="UniProtKB-KW"/>
</dbReference>
<dbReference type="Pfam" id="PF17797">
    <property type="entry name" value="RL"/>
    <property type="match status" value="1"/>
</dbReference>
<evidence type="ECO:0000259" key="2">
    <source>
        <dbReference type="Pfam" id="PF17797"/>
    </source>
</evidence>
<dbReference type="GO" id="GO:0031123">
    <property type="term" value="P:RNA 3'-end processing"/>
    <property type="evidence" value="ECO:0007669"/>
    <property type="project" value="TreeGrafter"/>
</dbReference>
<dbReference type="EMBL" id="JABSTU010000004">
    <property type="protein sequence ID" value="KAH8033831.1"/>
    <property type="molecule type" value="Genomic_DNA"/>
</dbReference>
<dbReference type="Gene3D" id="1.10.1410.10">
    <property type="match status" value="1"/>
</dbReference>
<evidence type="ECO:0000256" key="1">
    <source>
        <dbReference type="SAM" id="SignalP"/>
    </source>
</evidence>
<dbReference type="VEuPathDB" id="VectorBase:LOC119161474"/>
<feature type="signal peptide" evidence="1">
    <location>
        <begin position="1"/>
        <end position="19"/>
    </location>
</feature>
<keyword evidence="5" id="KW-1185">Reference proteome</keyword>
<evidence type="ECO:0000259" key="3">
    <source>
        <dbReference type="Pfam" id="PF22600"/>
    </source>
</evidence>
<dbReference type="SUPFAM" id="SSF54928">
    <property type="entry name" value="RNA-binding domain, RBD"/>
    <property type="match status" value="1"/>
</dbReference>
<feature type="domain" description="RL" evidence="2">
    <location>
        <begin position="99"/>
        <end position="170"/>
    </location>
</feature>